<evidence type="ECO:0000313" key="4">
    <source>
        <dbReference type="Proteomes" id="UP000658127"/>
    </source>
</evidence>
<accession>A0ABQ2K3P7</accession>
<reference evidence="4" key="1">
    <citation type="journal article" date="2019" name="Int. J. Syst. Evol. Microbiol.">
        <title>The Global Catalogue of Microorganisms (GCM) 10K type strain sequencing project: providing services to taxonomists for standard genome sequencing and annotation.</title>
        <authorList>
            <consortium name="The Broad Institute Genomics Platform"/>
            <consortium name="The Broad Institute Genome Sequencing Center for Infectious Disease"/>
            <person name="Wu L."/>
            <person name="Ma J."/>
        </authorList>
    </citation>
    <scope>NUCLEOTIDE SEQUENCE [LARGE SCALE GENOMIC DNA]</scope>
    <source>
        <strain evidence="4">CGMCC 4.7329</strain>
    </source>
</reference>
<dbReference type="InterPro" id="IPR045782">
    <property type="entry name" value="TrbL_3"/>
</dbReference>
<feature type="transmembrane region" description="Helical" evidence="2">
    <location>
        <begin position="142"/>
        <end position="167"/>
    </location>
</feature>
<feature type="compositionally biased region" description="Low complexity" evidence="1">
    <location>
        <begin position="351"/>
        <end position="363"/>
    </location>
</feature>
<feature type="transmembrane region" description="Helical" evidence="2">
    <location>
        <begin position="187"/>
        <end position="208"/>
    </location>
</feature>
<keyword evidence="2" id="KW-1133">Transmembrane helix</keyword>
<feature type="transmembrane region" description="Helical" evidence="2">
    <location>
        <begin position="247"/>
        <end position="271"/>
    </location>
</feature>
<feature type="transmembrane region" description="Helical" evidence="2">
    <location>
        <begin position="311"/>
        <end position="333"/>
    </location>
</feature>
<keyword evidence="4" id="KW-1185">Reference proteome</keyword>
<organism evidence="3 4">
    <name type="scientific">Nocardia rhizosphaerihabitans</name>
    <dbReference type="NCBI Taxonomy" id="1691570"/>
    <lineage>
        <taxon>Bacteria</taxon>
        <taxon>Bacillati</taxon>
        <taxon>Actinomycetota</taxon>
        <taxon>Actinomycetes</taxon>
        <taxon>Mycobacteriales</taxon>
        <taxon>Nocardiaceae</taxon>
        <taxon>Nocardia</taxon>
    </lineage>
</organism>
<protein>
    <recommendedName>
        <fullName evidence="5">TrbL/VirB6 plasmid conjugal transfer protein</fullName>
    </recommendedName>
</protein>
<feature type="region of interest" description="Disordered" evidence="1">
    <location>
        <begin position="335"/>
        <end position="432"/>
    </location>
</feature>
<feature type="transmembrane region" description="Helical" evidence="2">
    <location>
        <begin position="101"/>
        <end position="121"/>
    </location>
</feature>
<sequence>MTTVLAAPAPPGRGVHAQLTDLACIAVPGIKEVCQLGSAAAGAASAARDSVIDGIASDLIESLVVALRIVMAWWTTFPSPELSTAAGRPAPVLAQIREYTSGLQVVLLTAGIMFAAARLALAKRGAAAGEAQESFLMLARAIFGALTFGALITVATTAGDEFASWVIFDVTNNDLDTAVSRIADPKIMANLGPGILLVLGVLGVISLLVQMVMLVVRQALLVVVVAVIPMAAAVSGTGPGSQAYKRLVAWSLAFVLWKPVGALVYAIAFTVTGGSDQSDPQMVLLGVILMVMSVVVLPALIRLIAPAVATLGGGGGATSVLAGAGAGIAMSAAGSRPQARKMSESENTGASSGQSSQGSSSTSRPGGAGGARSMTASSGSPPVGTTPAAAAGGGAVAAGHGVGGAGTGAASAAGAGTTGRAAATGAMGAGPAGAAMLGAQLTVGTMQSLASAAQTAVPESSSAQIDPDALGPGEVRR</sequence>
<name>A0ABQ2K3P7_9NOCA</name>
<feature type="compositionally biased region" description="Gly residues" evidence="1">
    <location>
        <begin position="391"/>
        <end position="407"/>
    </location>
</feature>
<feature type="region of interest" description="Disordered" evidence="1">
    <location>
        <begin position="447"/>
        <end position="477"/>
    </location>
</feature>
<evidence type="ECO:0000256" key="1">
    <source>
        <dbReference type="SAM" id="MobiDB-lite"/>
    </source>
</evidence>
<dbReference type="EMBL" id="BMNE01000001">
    <property type="protein sequence ID" value="GGN66118.1"/>
    <property type="molecule type" value="Genomic_DNA"/>
</dbReference>
<feature type="transmembrane region" description="Helical" evidence="2">
    <location>
        <begin position="283"/>
        <end position="305"/>
    </location>
</feature>
<feature type="transmembrane region" description="Helical" evidence="2">
    <location>
        <begin position="215"/>
        <end position="235"/>
    </location>
</feature>
<dbReference type="RefSeq" id="WP_189022565.1">
    <property type="nucleotide sequence ID" value="NZ_BMNE01000001.1"/>
</dbReference>
<keyword evidence="2" id="KW-0812">Transmembrane</keyword>
<feature type="compositionally biased region" description="Low complexity" evidence="1">
    <location>
        <begin position="408"/>
        <end position="426"/>
    </location>
</feature>
<dbReference type="Proteomes" id="UP000658127">
    <property type="component" value="Unassembled WGS sequence"/>
</dbReference>
<evidence type="ECO:0000256" key="2">
    <source>
        <dbReference type="SAM" id="Phobius"/>
    </source>
</evidence>
<feature type="compositionally biased region" description="Polar residues" evidence="1">
    <location>
        <begin position="447"/>
        <end position="464"/>
    </location>
</feature>
<gene>
    <name evidence="3" type="ORF">GCM10011610_00740</name>
</gene>
<proteinExistence type="predicted"/>
<dbReference type="Pfam" id="PF19590">
    <property type="entry name" value="TrbL_3"/>
    <property type="match status" value="1"/>
</dbReference>
<evidence type="ECO:0000313" key="3">
    <source>
        <dbReference type="EMBL" id="GGN66118.1"/>
    </source>
</evidence>
<keyword evidence="2" id="KW-0472">Membrane</keyword>
<evidence type="ECO:0008006" key="5">
    <source>
        <dbReference type="Google" id="ProtNLM"/>
    </source>
</evidence>
<comment type="caution">
    <text evidence="3">The sequence shown here is derived from an EMBL/GenBank/DDBJ whole genome shotgun (WGS) entry which is preliminary data.</text>
</comment>